<feature type="compositionally biased region" description="Polar residues" evidence="1">
    <location>
        <begin position="40"/>
        <end position="55"/>
    </location>
</feature>
<dbReference type="InterPro" id="IPR052146">
    <property type="entry name" value="HOT1"/>
</dbReference>
<dbReference type="AlphaFoldDB" id="H2AM93"/>
<evidence type="ECO:0000313" key="4">
    <source>
        <dbReference type="Proteomes" id="UP000005220"/>
    </source>
</evidence>
<feature type="domain" description="Transcription activator GCR1-like" evidence="2">
    <location>
        <begin position="244"/>
        <end position="330"/>
    </location>
</feature>
<dbReference type="HOGENOM" id="CLU_044103_0_0_1"/>
<organism evidence="3 4">
    <name type="scientific">Kazachstania africana (strain ATCC 22294 / BCRC 22015 / CBS 2517 / CECT 1963 / NBRC 1671 / NRRL Y-8276)</name>
    <name type="common">Yeast</name>
    <name type="synonym">Kluyveromyces africanus</name>
    <dbReference type="NCBI Taxonomy" id="1071382"/>
    <lineage>
        <taxon>Eukaryota</taxon>
        <taxon>Fungi</taxon>
        <taxon>Dikarya</taxon>
        <taxon>Ascomycota</taxon>
        <taxon>Saccharomycotina</taxon>
        <taxon>Saccharomycetes</taxon>
        <taxon>Saccharomycetales</taxon>
        <taxon>Saccharomycetaceae</taxon>
        <taxon>Kazachstania</taxon>
    </lineage>
</organism>
<feature type="compositionally biased region" description="Acidic residues" evidence="1">
    <location>
        <begin position="404"/>
        <end position="439"/>
    </location>
</feature>
<dbReference type="GeneID" id="13887095"/>
<dbReference type="InParanoid" id="H2AM93"/>
<dbReference type="Pfam" id="PF12550">
    <property type="entry name" value="GCR1_C"/>
    <property type="match status" value="1"/>
</dbReference>
<feature type="compositionally biased region" description="Basic and acidic residues" evidence="1">
    <location>
        <begin position="18"/>
        <end position="33"/>
    </location>
</feature>
<accession>H2AM93</accession>
<dbReference type="eggNOG" id="ENOG502R143">
    <property type="taxonomic scope" value="Eukaryota"/>
</dbReference>
<evidence type="ECO:0000256" key="1">
    <source>
        <dbReference type="SAM" id="MobiDB-lite"/>
    </source>
</evidence>
<keyword evidence="4" id="KW-1185">Reference proteome</keyword>
<dbReference type="GO" id="GO:0000981">
    <property type="term" value="F:DNA-binding transcription factor activity, RNA polymerase II-specific"/>
    <property type="evidence" value="ECO:0007669"/>
    <property type="project" value="TreeGrafter"/>
</dbReference>
<dbReference type="KEGG" id="kaf:KAFR_0A00550"/>
<dbReference type="GO" id="GO:0060963">
    <property type="term" value="P:positive regulation of ribosomal protein gene transcription by RNA polymerase II"/>
    <property type="evidence" value="ECO:0007669"/>
    <property type="project" value="TreeGrafter"/>
</dbReference>
<protein>
    <recommendedName>
        <fullName evidence="2">Transcription activator GCR1-like domain-containing protein</fullName>
    </recommendedName>
</protein>
<dbReference type="RefSeq" id="XP_003954628.1">
    <property type="nucleotide sequence ID" value="XM_003954579.1"/>
</dbReference>
<dbReference type="GO" id="GO:0000785">
    <property type="term" value="C:chromatin"/>
    <property type="evidence" value="ECO:0007669"/>
    <property type="project" value="EnsemblFungi"/>
</dbReference>
<dbReference type="OrthoDB" id="428577at2759"/>
<proteinExistence type="predicted"/>
<dbReference type="GO" id="GO:0031503">
    <property type="term" value="P:protein-containing complex localization"/>
    <property type="evidence" value="ECO:0007669"/>
    <property type="project" value="EnsemblFungi"/>
</dbReference>
<dbReference type="EMBL" id="HE650821">
    <property type="protein sequence ID" value="CCF55493.1"/>
    <property type="molecule type" value="Genomic_DNA"/>
</dbReference>
<feature type="region of interest" description="Disordered" evidence="1">
    <location>
        <begin position="387"/>
        <end position="471"/>
    </location>
</feature>
<dbReference type="PANTHER" id="PTHR37784:SF4">
    <property type="entry name" value="TRANSCRIPTION FACTOR-LIKE PROTEIN EUC1"/>
    <property type="match status" value="1"/>
</dbReference>
<dbReference type="PANTHER" id="PTHR37784">
    <property type="entry name" value="PROTEIN MSN1"/>
    <property type="match status" value="1"/>
</dbReference>
<dbReference type="InterPro" id="IPR022210">
    <property type="entry name" value="TF_GCR1-like"/>
</dbReference>
<feature type="region of interest" description="Disordered" evidence="1">
    <location>
        <begin position="1"/>
        <end position="55"/>
    </location>
</feature>
<name>H2AM93_KAZAF</name>
<dbReference type="GO" id="GO:0000978">
    <property type="term" value="F:RNA polymerase II cis-regulatory region sequence-specific DNA binding"/>
    <property type="evidence" value="ECO:0007669"/>
    <property type="project" value="TreeGrafter"/>
</dbReference>
<sequence>MFESPSDDSSRTSSLRPESPHDPIRNSSRPDNRRKARPRSNYQSPQEGQNDSNEMPFQSFIIDQLTRLQEQNEMLKNKVEAIQREQEEYYISQVKTFDNGFKNVDTCIKDVANLKELFKEMVGIMTGDRVRFLDHTNESVTSAEAERLNKSSVLNTENALVSTPTETEGWMAYRRDDNVLTHNERVRVKLETDGRLPEGPPNSYPFPTRRDEDALSYINSIVDAQERGDRSTENALRVEQAMNYKINRAIQSVSDVAREYFEGFHGKPSLLSLERRFGSTWRRAPGDRTLFAKRKCIISKIDQILENPTNFRLPQDLTRNQAIKVIENIRLGNNTFRGYHCRLTLAQLYEYFSKKMDKKEDYSLKLINKGVPRRTILSRQREAELKAKEGVEGLSTPTDTTPVQEDDINNDNSDEGGQSDEDECSDDEADEHGEHDEQDQTNNDPTVYHLDGVNNRRDYDAGNNFREDVNHGTMSEPMRLYYRNDD</sequence>
<evidence type="ECO:0000313" key="3">
    <source>
        <dbReference type="EMBL" id="CCF55493.1"/>
    </source>
</evidence>
<feature type="compositionally biased region" description="Basic and acidic residues" evidence="1">
    <location>
        <begin position="454"/>
        <end position="470"/>
    </location>
</feature>
<reference evidence="3 4" key="1">
    <citation type="journal article" date="2011" name="Proc. Natl. Acad. Sci. U.S.A.">
        <title>Evolutionary erosion of yeast sex chromosomes by mating-type switching accidents.</title>
        <authorList>
            <person name="Gordon J.L."/>
            <person name="Armisen D."/>
            <person name="Proux-Wera E."/>
            <person name="Oheigeartaigh S.S."/>
            <person name="Byrne K.P."/>
            <person name="Wolfe K.H."/>
        </authorList>
    </citation>
    <scope>NUCLEOTIDE SEQUENCE [LARGE SCALE GENOMIC DNA]</scope>
    <source>
        <strain evidence="4">ATCC 22294 / BCRC 22015 / CBS 2517 / CECT 1963 / NBRC 1671 / NRRL Y-8276</strain>
    </source>
</reference>
<dbReference type="FunCoup" id="H2AM93">
    <property type="interactions" value="39"/>
</dbReference>
<gene>
    <name evidence="3" type="primary">KAFR0A00550</name>
    <name evidence="3" type="ORF">KAFR_0A00550</name>
</gene>
<evidence type="ECO:0000259" key="2">
    <source>
        <dbReference type="Pfam" id="PF12550"/>
    </source>
</evidence>
<dbReference type="Proteomes" id="UP000005220">
    <property type="component" value="Chromosome 1"/>
</dbReference>
<dbReference type="STRING" id="1071382.H2AM93"/>